<protein>
    <recommendedName>
        <fullName evidence="2">Cilia- and flagella-associated protein 69 ARM repeats domain-containing protein</fullName>
    </recommendedName>
</protein>
<evidence type="ECO:0000259" key="2">
    <source>
        <dbReference type="Pfam" id="PF21049"/>
    </source>
</evidence>
<reference evidence="3" key="1">
    <citation type="journal article" date="2023" name="bioRxiv">
        <title>Scaffold-level genome assemblies of two parasitoid biocontrol wasps reveal the parthenogenesis mechanism and an associated novel virus.</title>
        <authorList>
            <person name="Inwood S."/>
            <person name="Skelly J."/>
            <person name="Guhlin J."/>
            <person name="Harrop T."/>
            <person name="Goldson S."/>
            <person name="Dearden P."/>
        </authorList>
    </citation>
    <scope>NUCLEOTIDE SEQUENCE</scope>
    <source>
        <strain evidence="3">Irish</strain>
        <tissue evidence="3">Whole body</tissue>
    </source>
</reference>
<name>A0AA39KWP3_9HYME</name>
<accession>A0AA39KWP3</accession>
<dbReference type="Proteomes" id="UP001168990">
    <property type="component" value="Unassembled WGS sequence"/>
</dbReference>
<dbReference type="AlphaFoldDB" id="A0AA39KWP3"/>
<gene>
    <name evidence="3" type="ORF">PV328_000589</name>
</gene>
<feature type="region of interest" description="Disordered" evidence="1">
    <location>
        <begin position="902"/>
        <end position="933"/>
    </location>
</feature>
<evidence type="ECO:0000256" key="1">
    <source>
        <dbReference type="SAM" id="MobiDB-lite"/>
    </source>
</evidence>
<dbReference type="Pfam" id="PF21049">
    <property type="entry name" value="CFA69_ARM_rpt"/>
    <property type="match status" value="1"/>
</dbReference>
<sequence length="933" mass="107775">MDQCYPNISSNIHHHAHVRKYKSTVAHVLEPLETFSNKYIKKKDSNYCIEKLSELIADPISRENKLWIDRLLNRFLLEIPINSYKVKHLPAIMEILEFLARKIQHNLEYKKYLNIMLDICAHPPLLEKSSEYLSCSDIIVHYFTVLGYLLVLIPNNLEIIKTLDVINQLLIRSTPVEISAIKLELLHSAVEKSRLPLILTDLIQISPSEIFKNILDTTFNVASISNVCCHRMLGAGIFNYLVCRFADSTSMNKLDDNLLRTHVHNEIIALTNCLWLLLKSIFPPVVLPLYLRNLSAPDNNAMKSLRNIFQISILNSKRNKKFLIMRNDLAAIILGGIVALPSWRLVNCGIAEDIIAAAVEAAESEEIKLTNDDFIFIKTLFSILCYFSESGGLLSIMKESDLIAKMILHLKCENVDGKIMNKNSQFSHLMPYKLRTLTILAPKMPEEFVKYKGSIKLLTIFDCCTSIEPLNTRDALEIVKTICSIVLSKSSILLKDFCEAGAIPIIYRFIERSRIFHQFLKAHQRILTFLIIIIEVIMLKETKLIENYEDQTIIILSKIMERCRDNENFNCSLDDRLLIAIGSYIGECIVWYPTISKKFIISNGIYLMLDIIENASLFVRNVYFKSLVDLCTSPESIPYVCTWRDKNKKNGFMSLLAKCWREEEIKLNVKRTREGCIEDVELPIMKQAQRNSNFHSRTNHDFSPTIVSMIGSIRPKIYSIRKILLTNSELCDKSKEHYRILLEDLPVKDAITFCIIDQFFRFAQGQVWLEVLDYLQQVGVSPLGMDGQMLLVMNQRHRRCAVYVQDRQEKILSDAKRKELIEEQKEFIRIRDATLASALTAAKEMDYIRRTTDENYRLRKKKEQIDQINKALHFPADANVDQCHRTFNDNWNITPISNQNHSVRRNFPNSREKNIPPVSRLINSSEPSLNNDE</sequence>
<dbReference type="GO" id="GO:0097730">
    <property type="term" value="C:non-motile cilium"/>
    <property type="evidence" value="ECO:0007669"/>
    <property type="project" value="TreeGrafter"/>
</dbReference>
<evidence type="ECO:0000313" key="3">
    <source>
        <dbReference type="EMBL" id="KAK0176457.1"/>
    </source>
</evidence>
<feature type="compositionally biased region" description="Polar residues" evidence="1">
    <location>
        <begin position="921"/>
        <end position="933"/>
    </location>
</feature>
<reference evidence="3" key="2">
    <citation type="submission" date="2023-03" db="EMBL/GenBank/DDBJ databases">
        <authorList>
            <person name="Inwood S.N."/>
            <person name="Skelly J.G."/>
            <person name="Guhlin J."/>
            <person name="Harrop T.W.R."/>
            <person name="Goldson S.G."/>
            <person name="Dearden P.K."/>
        </authorList>
    </citation>
    <scope>NUCLEOTIDE SEQUENCE</scope>
    <source>
        <strain evidence="3">Irish</strain>
        <tissue evidence="3">Whole body</tissue>
    </source>
</reference>
<feature type="domain" description="Cilia- and flagella-associated protein 69 ARM repeats" evidence="2">
    <location>
        <begin position="52"/>
        <end position="771"/>
    </location>
</feature>
<evidence type="ECO:0000313" key="4">
    <source>
        <dbReference type="Proteomes" id="UP001168990"/>
    </source>
</evidence>
<dbReference type="GO" id="GO:0097225">
    <property type="term" value="C:sperm midpiece"/>
    <property type="evidence" value="ECO:0007669"/>
    <property type="project" value="TreeGrafter"/>
</dbReference>
<dbReference type="EMBL" id="JAQQBS010000001">
    <property type="protein sequence ID" value="KAK0176457.1"/>
    <property type="molecule type" value="Genomic_DNA"/>
</dbReference>
<dbReference type="InterPro" id="IPR048733">
    <property type="entry name" value="CFA69_ARM_dom"/>
</dbReference>
<dbReference type="GO" id="GO:1902093">
    <property type="term" value="P:positive regulation of flagellated sperm motility"/>
    <property type="evidence" value="ECO:0007669"/>
    <property type="project" value="TreeGrafter"/>
</dbReference>
<proteinExistence type="predicted"/>
<organism evidence="3 4">
    <name type="scientific">Microctonus aethiopoides</name>
    <dbReference type="NCBI Taxonomy" id="144406"/>
    <lineage>
        <taxon>Eukaryota</taxon>
        <taxon>Metazoa</taxon>
        <taxon>Ecdysozoa</taxon>
        <taxon>Arthropoda</taxon>
        <taxon>Hexapoda</taxon>
        <taxon>Insecta</taxon>
        <taxon>Pterygota</taxon>
        <taxon>Neoptera</taxon>
        <taxon>Endopterygota</taxon>
        <taxon>Hymenoptera</taxon>
        <taxon>Apocrita</taxon>
        <taxon>Ichneumonoidea</taxon>
        <taxon>Braconidae</taxon>
        <taxon>Euphorinae</taxon>
        <taxon>Microctonus</taxon>
    </lineage>
</organism>
<keyword evidence="4" id="KW-1185">Reference proteome</keyword>
<comment type="caution">
    <text evidence="3">The sequence shown here is derived from an EMBL/GenBank/DDBJ whole genome shotgun (WGS) entry which is preliminary data.</text>
</comment>
<dbReference type="InterPro" id="IPR048732">
    <property type="entry name" value="CFA69"/>
</dbReference>
<dbReference type="PANTHER" id="PTHR14716:SF0">
    <property type="entry name" value="CILIA- AND FLAGELLA-ASSOCIATED PROTEIN 69"/>
    <property type="match status" value="1"/>
</dbReference>
<dbReference type="PANTHER" id="PTHR14716">
    <property type="entry name" value="CILIA- AND FLAGELLA-ASSOCIATED PROTEIN 69"/>
    <property type="match status" value="1"/>
</dbReference>